<sequence length="66" mass="7984">MVNKEHPDYVKYQSEFFDLREKMDDEISKLETPQIKGLDGNTTVIHKKYARKIKKLQQKYKHLFVN</sequence>
<evidence type="ECO:0000313" key="1">
    <source>
        <dbReference type="EMBL" id="DAE07763.1"/>
    </source>
</evidence>
<proteinExistence type="predicted"/>
<name>A0A8S5PMQ3_9CAUD</name>
<accession>A0A8S5PMQ3</accession>
<protein>
    <submittedName>
        <fullName evidence="1">Uncharacterized protein</fullName>
    </submittedName>
</protein>
<dbReference type="EMBL" id="BK015455">
    <property type="protein sequence ID" value="DAE07763.1"/>
    <property type="molecule type" value="Genomic_DNA"/>
</dbReference>
<organism evidence="1">
    <name type="scientific">Myoviridae sp. ctWXg38</name>
    <dbReference type="NCBI Taxonomy" id="2825119"/>
    <lineage>
        <taxon>Viruses</taxon>
        <taxon>Duplodnaviria</taxon>
        <taxon>Heunggongvirae</taxon>
        <taxon>Uroviricota</taxon>
        <taxon>Caudoviricetes</taxon>
    </lineage>
</organism>
<reference evidence="1" key="1">
    <citation type="journal article" date="2021" name="Proc. Natl. Acad. Sci. U.S.A.">
        <title>A Catalog of Tens of Thousands of Viruses from Human Metagenomes Reveals Hidden Associations with Chronic Diseases.</title>
        <authorList>
            <person name="Tisza M.J."/>
            <person name="Buck C.B."/>
        </authorList>
    </citation>
    <scope>NUCLEOTIDE SEQUENCE</scope>
    <source>
        <strain evidence="1">CtWXg38</strain>
    </source>
</reference>